<evidence type="ECO:0000256" key="1">
    <source>
        <dbReference type="ARBA" id="ARBA00022603"/>
    </source>
</evidence>
<reference evidence="4 5" key="1">
    <citation type="submission" date="2015-03" db="EMBL/GenBank/DDBJ databases">
        <title>Caedibacter varicaedens, whole genome shotgun sequence.</title>
        <authorList>
            <person name="Suzuki H."/>
            <person name="Dapper A.L."/>
            <person name="Gibson A.K."/>
            <person name="Jackson C."/>
            <person name="Lee H."/>
            <person name="Pejaver V.R."/>
            <person name="Doak T."/>
            <person name="Lynch M."/>
        </authorList>
    </citation>
    <scope>NUCLEOTIDE SEQUENCE [LARGE SCALE GENOMIC DNA]</scope>
</reference>
<evidence type="ECO:0000313" key="5">
    <source>
        <dbReference type="Proteomes" id="UP000036771"/>
    </source>
</evidence>
<dbReference type="SUPFAM" id="SSF53335">
    <property type="entry name" value="S-adenosyl-L-methionine-dependent methyltransferases"/>
    <property type="match status" value="1"/>
</dbReference>
<dbReference type="EMBL" id="BBVC01000083">
    <property type="protein sequence ID" value="GAO98726.1"/>
    <property type="molecule type" value="Genomic_DNA"/>
</dbReference>
<dbReference type="InterPro" id="IPR050602">
    <property type="entry name" value="Malonyl-ACP_OMT"/>
</dbReference>
<dbReference type="AlphaFoldDB" id="A0A0K8MDW7"/>
<protein>
    <recommendedName>
        <fullName evidence="3">Methyltransferase type 11 domain-containing protein</fullName>
    </recommendedName>
</protein>
<dbReference type="STRING" id="1629334.Cva_01393"/>
<keyword evidence="5" id="KW-1185">Reference proteome</keyword>
<dbReference type="GO" id="GO:0032259">
    <property type="term" value="P:methylation"/>
    <property type="evidence" value="ECO:0007669"/>
    <property type="project" value="UniProtKB-KW"/>
</dbReference>
<evidence type="ECO:0000313" key="4">
    <source>
        <dbReference type="EMBL" id="GAO98726.1"/>
    </source>
</evidence>
<proteinExistence type="predicted"/>
<dbReference type="OrthoDB" id="9793723at2"/>
<dbReference type="InterPro" id="IPR013216">
    <property type="entry name" value="Methyltransf_11"/>
</dbReference>
<dbReference type="InterPro" id="IPR029063">
    <property type="entry name" value="SAM-dependent_MTases_sf"/>
</dbReference>
<feature type="domain" description="Methyltransferase type 11" evidence="3">
    <location>
        <begin position="68"/>
        <end position="144"/>
    </location>
</feature>
<gene>
    <name evidence="4" type="ORF">Cva_01393</name>
</gene>
<dbReference type="Gene3D" id="3.40.50.150">
    <property type="entry name" value="Vaccinia Virus protein VP39"/>
    <property type="match status" value="1"/>
</dbReference>
<keyword evidence="2" id="KW-0808">Transferase</keyword>
<dbReference type="GO" id="GO:0008757">
    <property type="term" value="F:S-adenosylmethionine-dependent methyltransferase activity"/>
    <property type="evidence" value="ECO:0007669"/>
    <property type="project" value="InterPro"/>
</dbReference>
<dbReference type="PANTHER" id="PTHR13090">
    <property type="entry name" value="ARGININE-HYDROXYLASE NDUFAF5, MITOCHONDRIAL"/>
    <property type="match status" value="1"/>
</dbReference>
<evidence type="ECO:0000256" key="2">
    <source>
        <dbReference type="ARBA" id="ARBA00022679"/>
    </source>
</evidence>
<accession>A0A0K8MDW7</accession>
<name>A0A0K8MDW7_9PROT</name>
<comment type="caution">
    <text evidence="4">The sequence shown here is derived from an EMBL/GenBank/DDBJ whole genome shotgun (WGS) entry which is preliminary data.</text>
</comment>
<sequence length="271" mass="30816">MNQVRLIFDRKRQSFLKSRAISLHQDKKSYFLHEEIESILLERLAYTRYKFPKVLLTAPVSQHFIKNLLSQGHGKSCFVELYPGIISPFQQKKGTCPVIGDEENLPFLEKSFNLVISFLGLHQLNDVMGTLTRSHSLLDREGLYLSAFFGGETLLELRESLLSAEIEMTNGASPRVHPMITPEDAMMLFNNAGFKWPVIDHEKINIIYPSLSSLLKEIKSIGESISLIERTRKPLSRLILKRAETIYQGTFGTAEGKLKATVDVIFLTGWT</sequence>
<evidence type="ECO:0000259" key="3">
    <source>
        <dbReference type="Pfam" id="PF08241"/>
    </source>
</evidence>
<keyword evidence="1" id="KW-0489">Methyltransferase</keyword>
<dbReference type="PANTHER" id="PTHR13090:SF1">
    <property type="entry name" value="ARGININE-HYDROXYLASE NDUFAF5, MITOCHONDRIAL"/>
    <property type="match status" value="1"/>
</dbReference>
<dbReference type="Proteomes" id="UP000036771">
    <property type="component" value="Unassembled WGS sequence"/>
</dbReference>
<organism evidence="4 5">
    <name type="scientific">Caedimonas varicaedens</name>
    <dbReference type="NCBI Taxonomy" id="1629334"/>
    <lineage>
        <taxon>Bacteria</taxon>
        <taxon>Pseudomonadati</taxon>
        <taxon>Pseudomonadota</taxon>
        <taxon>Alphaproteobacteria</taxon>
        <taxon>Holosporales</taxon>
        <taxon>Caedimonadaceae</taxon>
        <taxon>Caedimonas</taxon>
    </lineage>
</organism>
<dbReference type="Pfam" id="PF08241">
    <property type="entry name" value="Methyltransf_11"/>
    <property type="match status" value="1"/>
</dbReference>